<dbReference type="EMBL" id="CM020619">
    <property type="protein sequence ID" value="KAK1863275.1"/>
    <property type="molecule type" value="Genomic_DNA"/>
</dbReference>
<name>A0ACC3BZK7_PYRYE</name>
<proteinExistence type="predicted"/>
<protein>
    <submittedName>
        <fullName evidence="1">Uncharacterized protein</fullName>
    </submittedName>
</protein>
<keyword evidence="2" id="KW-1185">Reference proteome</keyword>
<evidence type="ECO:0000313" key="1">
    <source>
        <dbReference type="EMBL" id="KAK1863275.1"/>
    </source>
</evidence>
<reference evidence="1" key="1">
    <citation type="submission" date="2019-11" db="EMBL/GenBank/DDBJ databases">
        <title>Nori genome reveals adaptations in red seaweeds to the harsh intertidal environment.</title>
        <authorList>
            <person name="Wang D."/>
            <person name="Mao Y."/>
        </authorList>
    </citation>
    <scope>NUCLEOTIDE SEQUENCE</scope>
    <source>
        <tissue evidence="1">Gametophyte</tissue>
    </source>
</reference>
<comment type="caution">
    <text evidence="1">The sequence shown here is derived from an EMBL/GenBank/DDBJ whole genome shotgun (WGS) entry which is preliminary data.</text>
</comment>
<evidence type="ECO:0000313" key="2">
    <source>
        <dbReference type="Proteomes" id="UP000798662"/>
    </source>
</evidence>
<organism evidence="1 2">
    <name type="scientific">Pyropia yezoensis</name>
    <name type="common">Susabi-nori</name>
    <name type="synonym">Porphyra yezoensis</name>
    <dbReference type="NCBI Taxonomy" id="2788"/>
    <lineage>
        <taxon>Eukaryota</taxon>
        <taxon>Rhodophyta</taxon>
        <taxon>Bangiophyceae</taxon>
        <taxon>Bangiales</taxon>
        <taxon>Bangiaceae</taxon>
        <taxon>Pyropia</taxon>
    </lineage>
</organism>
<accession>A0ACC3BZK7</accession>
<gene>
    <name evidence="1" type="ORF">I4F81_005833</name>
</gene>
<sequence length="105" mass="11611">MPNALLKLPTQARYYVLVTVSPAKDTQVARTRIRTALSTSVPAAADRVVWQVTKVLDYREVPVYAWEGPFTAVVPTDKTVSVAEDGRLNTFSIDKVKAYRTPSAD</sequence>
<dbReference type="Proteomes" id="UP000798662">
    <property type="component" value="Chromosome 2"/>
</dbReference>